<proteinExistence type="predicted"/>
<reference evidence="2" key="1">
    <citation type="journal article" date="2019" name="Int. J. Syst. Evol. Microbiol.">
        <title>The Global Catalogue of Microorganisms (GCM) 10K type strain sequencing project: providing services to taxonomists for standard genome sequencing and annotation.</title>
        <authorList>
            <consortium name="The Broad Institute Genomics Platform"/>
            <consortium name="The Broad Institute Genome Sequencing Center for Infectious Disease"/>
            <person name="Wu L."/>
            <person name="Ma J."/>
        </authorList>
    </citation>
    <scope>NUCLEOTIDE SEQUENCE [LARGE SCALE GENOMIC DNA]</scope>
    <source>
        <strain evidence="2">KCTC 33792</strain>
    </source>
</reference>
<gene>
    <name evidence="1" type="ORF">ACFSUB_01105</name>
</gene>
<evidence type="ECO:0000313" key="1">
    <source>
        <dbReference type="EMBL" id="MFD2704048.1"/>
    </source>
</evidence>
<dbReference type="EMBL" id="JBHUML010000002">
    <property type="protein sequence ID" value="MFD2704048.1"/>
    <property type="molecule type" value="Genomic_DNA"/>
</dbReference>
<sequence>MNTELTRELLLLVEAVSDGLLSFDLSEVTRIYLPEEDSSTINLHIDRITEAGMLQMKRDRVIGLSAAGHEFLS</sequence>
<evidence type="ECO:0000313" key="2">
    <source>
        <dbReference type="Proteomes" id="UP001597520"/>
    </source>
</evidence>
<organism evidence="1 2">
    <name type="scientific">Salibacterium lacus</name>
    <dbReference type="NCBI Taxonomy" id="1898109"/>
    <lineage>
        <taxon>Bacteria</taxon>
        <taxon>Bacillati</taxon>
        <taxon>Bacillota</taxon>
        <taxon>Bacilli</taxon>
        <taxon>Bacillales</taxon>
        <taxon>Bacillaceae</taxon>
    </lineage>
</organism>
<protein>
    <recommendedName>
        <fullName evidence="3">DUF2513 domain-containing protein</fullName>
    </recommendedName>
</protein>
<dbReference type="RefSeq" id="WP_380711342.1">
    <property type="nucleotide sequence ID" value="NZ_JBHUML010000002.1"/>
</dbReference>
<name>A0ABW5SXM8_9BACI</name>
<keyword evidence="2" id="KW-1185">Reference proteome</keyword>
<accession>A0ABW5SXM8</accession>
<dbReference type="Proteomes" id="UP001597520">
    <property type="component" value="Unassembled WGS sequence"/>
</dbReference>
<evidence type="ECO:0008006" key="3">
    <source>
        <dbReference type="Google" id="ProtNLM"/>
    </source>
</evidence>
<comment type="caution">
    <text evidence="1">The sequence shown here is derived from an EMBL/GenBank/DDBJ whole genome shotgun (WGS) entry which is preliminary data.</text>
</comment>